<feature type="compositionally biased region" description="Low complexity" evidence="2">
    <location>
        <begin position="92"/>
        <end position="109"/>
    </location>
</feature>
<evidence type="ECO:0000256" key="2">
    <source>
        <dbReference type="SAM" id="MobiDB-lite"/>
    </source>
</evidence>
<dbReference type="GO" id="GO:0016192">
    <property type="term" value="P:vesicle-mediated transport"/>
    <property type="evidence" value="ECO:0007669"/>
    <property type="project" value="TreeGrafter"/>
</dbReference>
<name>A0A4Q9KWA4_9MICR</name>
<feature type="compositionally biased region" description="Polar residues" evidence="2">
    <location>
        <begin position="560"/>
        <end position="573"/>
    </location>
</feature>
<feature type="compositionally biased region" description="Basic and acidic residues" evidence="2">
    <location>
        <begin position="502"/>
        <end position="537"/>
    </location>
</feature>
<dbReference type="PANTHER" id="PTHR11787">
    <property type="entry name" value="RAB GDP-DISSOCIATION INHIBITOR"/>
    <property type="match status" value="1"/>
</dbReference>
<dbReference type="Gene3D" id="3.50.50.60">
    <property type="entry name" value="FAD/NAD(P)-binding domain"/>
    <property type="match status" value="2"/>
</dbReference>
<dbReference type="SUPFAM" id="SSF51905">
    <property type="entry name" value="FAD/NAD(P)-binding domain"/>
    <property type="match status" value="2"/>
</dbReference>
<dbReference type="InterPro" id="IPR036188">
    <property type="entry name" value="FAD/NAD-bd_sf"/>
</dbReference>
<dbReference type="InterPro" id="IPR018203">
    <property type="entry name" value="GDP_dissociation_inhibitor"/>
</dbReference>
<gene>
    <name evidence="3" type="ORF">CWI37_1551p0010</name>
</gene>
<comment type="caution">
    <text evidence="3">The sequence shown here is derived from an EMBL/GenBank/DDBJ whole genome shotgun (WGS) entry which is preliminary data.</text>
</comment>
<feature type="non-terminal residue" evidence="3">
    <location>
        <position position="712"/>
    </location>
</feature>
<feature type="compositionally biased region" description="Gly residues" evidence="2">
    <location>
        <begin position="482"/>
        <end position="492"/>
    </location>
</feature>
<feature type="compositionally biased region" description="Basic residues" evidence="2">
    <location>
        <begin position="110"/>
        <end position="130"/>
    </location>
</feature>
<dbReference type="GO" id="GO:0005092">
    <property type="term" value="F:GDP-dissociation inhibitor activity"/>
    <property type="evidence" value="ECO:0007669"/>
    <property type="project" value="InterPro"/>
</dbReference>
<protein>
    <submittedName>
        <fullName evidence="3">GDP dissociation inhibitor protein</fullName>
    </submittedName>
</protein>
<feature type="compositionally biased region" description="Low complexity" evidence="2">
    <location>
        <begin position="574"/>
        <end position="606"/>
    </location>
</feature>
<dbReference type="AlphaFoldDB" id="A0A4Q9KWA4"/>
<dbReference type="Pfam" id="PF00996">
    <property type="entry name" value="GDI"/>
    <property type="match status" value="4"/>
</dbReference>
<reference evidence="3 4" key="1">
    <citation type="submission" date="2017-12" db="EMBL/GenBank/DDBJ databases">
        <authorList>
            <person name="Pombert J.-F."/>
            <person name="Haag K.L."/>
            <person name="Ebert D."/>
        </authorList>
    </citation>
    <scope>NUCLEOTIDE SEQUENCE [LARGE SCALE GENOMIC DNA]</scope>
    <source>
        <strain evidence="3">FI-OER-3-3</strain>
    </source>
</reference>
<dbReference type="SUPFAM" id="SSF54373">
    <property type="entry name" value="FAD-linked reductases, C-terminal domain"/>
    <property type="match status" value="1"/>
</dbReference>
<feature type="compositionally biased region" description="Low complexity" evidence="2">
    <location>
        <begin position="256"/>
        <end position="305"/>
    </location>
</feature>
<comment type="similarity">
    <text evidence="1">Belongs to the Rab GDI family.</text>
</comment>
<accession>A0A4Q9KWA4</accession>
<dbReference type="GO" id="GO:0005737">
    <property type="term" value="C:cytoplasm"/>
    <property type="evidence" value="ECO:0007669"/>
    <property type="project" value="TreeGrafter"/>
</dbReference>
<feature type="compositionally biased region" description="Low complexity" evidence="2">
    <location>
        <begin position="538"/>
        <end position="554"/>
    </location>
</feature>
<dbReference type="PANTHER" id="PTHR11787:SF8">
    <property type="entry name" value="RAB GDP DISSOCIATION INHIBITOR"/>
    <property type="match status" value="1"/>
</dbReference>
<dbReference type="GO" id="GO:0007264">
    <property type="term" value="P:small GTPase-mediated signal transduction"/>
    <property type="evidence" value="ECO:0007669"/>
    <property type="project" value="InterPro"/>
</dbReference>
<dbReference type="PRINTS" id="PR00891">
    <property type="entry name" value="RABGDIREP"/>
</dbReference>
<evidence type="ECO:0000313" key="4">
    <source>
        <dbReference type="Proteomes" id="UP000292362"/>
    </source>
</evidence>
<evidence type="ECO:0000256" key="1">
    <source>
        <dbReference type="ARBA" id="ARBA00005593"/>
    </source>
</evidence>
<dbReference type="EMBL" id="PITJ01001551">
    <property type="protein sequence ID" value="TBT98894.1"/>
    <property type="molecule type" value="Genomic_DNA"/>
</dbReference>
<evidence type="ECO:0000313" key="3">
    <source>
        <dbReference type="EMBL" id="TBT98894.1"/>
    </source>
</evidence>
<proteinExistence type="inferred from homology"/>
<dbReference type="Proteomes" id="UP000292362">
    <property type="component" value="Unassembled WGS sequence"/>
</dbReference>
<feature type="region of interest" description="Disordered" evidence="2">
    <location>
        <begin position="332"/>
        <end position="366"/>
    </location>
</feature>
<feature type="region of interest" description="Disordered" evidence="2">
    <location>
        <begin position="92"/>
        <end position="137"/>
    </location>
</feature>
<sequence length="712" mass="78380">MEEKYDFIILGTGLTECILAQILSLKGYTVLHIDKNSSYGSETRTLRISELEEKIQGISFLSGKCGSSKCDSMCDSSKCDNSKCGNNLYSTNSNNSNTNTNNSNTNTNNHHPHHTNNHHTNNHHHPHHTNNNHPNTSLLSLDKHFSIDLTPKLLLSDGYMKKLLSKFDINNTVSFTHIPHSYIYINQCIYEVPTNERKSFESSVISLWQKPRVIQFFWNVRKYSEMRNGSRGVGVGVGGSGVGGGNSSSRVGGGSNNSSSNNSSSNNSTNNTNITNISNRVVNSSPCINTSNTNSNNTNSSNDNDFISNISNISISSNKDISNTKDTKDNISNISISNNTNNPNPTNTNNNNNTKNTNNTNNNPLNTKPFLFHGSTMKEQFEYFKLNTSSSDFIGHAIALNLDDNYLYKHPIETYDKIYTYVKSCTCYSSNSPYIYPLYGLSELSQAFCRKAAIQGTVYRLNTEIVGNMFGGGGEGDRGEGGEGGDSNGGEGNIDSNGGDSNRGEGNKDSSNKDIGNSKDKDIGNKDISYKDKDKDNNPNPIISNSKNPNDTNPNPNPNKCINTNPNPNPNKCINTNPNPNPSINNNPGISNNPNPSINNTNTNQSPTFHLTLRDTLNNTYTNIRVNNIISEPYYLPLLTYVKYKIIRCVCIIKGEVKIKNKNIESSQVIFLRGELCKVNDIFLVVLGNRECVAPKGYNVCIISMVWDEGGG</sequence>
<feature type="compositionally biased region" description="Gly residues" evidence="2">
    <location>
        <begin position="231"/>
        <end position="255"/>
    </location>
</feature>
<feature type="region of interest" description="Disordered" evidence="2">
    <location>
        <begin position="229"/>
        <end position="305"/>
    </location>
</feature>
<dbReference type="Gene3D" id="3.30.519.10">
    <property type="entry name" value="Guanine Nucleotide Dissociation Inhibitor, domain 2"/>
    <property type="match status" value="2"/>
</dbReference>
<feature type="region of interest" description="Disordered" evidence="2">
    <location>
        <begin position="471"/>
        <end position="606"/>
    </location>
</feature>
<organism evidence="3 4">
    <name type="scientific">Hamiltosporidium tvaerminnensis</name>
    <dbReference type="NCBI Taxonomy" id="1176355"/>
    <lineage>
        <taxon>Eukaryota</taxon>
        <taxon>Fungi</taxon>
        <taxon>Fungi incertae sedis</taxon>
        <taxon>Microsporidia</taxon>
        <taxon>Dubosqiidae</taxon>
        <taxon>Hamiltosporidium</taxon>
    </lineage>
</organism>
<dbReference type="VEuPathDB" id="MicrosporidiaDB:CWI37_1551p0010"/>